<gene>
    <name evidence="2" type="ORF">ACFQ1T_11780</name>
</gene>
<evidence type="ECO:0008006" key="4">
    <source>
        <dbReference type="Google" id="ProtNLM"/>
    </source>
</evidence>
<feature type="transmembrane region" description="Helical" evidence="1">
    <location>
        <begin position="20"/>
        <end position="41"/>
    </location>
</feature>
<keyword evidence="3" id="KW-1185">Reference proteome</keyword>
<organism evidence="2 3">
    <name type="scientific">Methylophilus glucosoxydans</name>
    <dbReference type="NCBI Taxonomy" id="752553"/>
    <lineage>
        <taxon>Bacteria</taxon>
        <taxon>Pseudomonadati</taxon>
        <taxon>Pseudomonadota</taxon>
        <taxon>Betaproteobacteria</taxon>
        <taxon>Nitrosomonadales</taxon>
        <taxon>Methylophilaceae</taxon>
        <taxon>Methylophilus</taxon>
    </lineage>
</organism>
<keyword evidence="1" id="KW-0472">Membrane</keyword>
<proteinExistence type="predicted"/>
<name>A0ABW3GJR0_9PROT</name>
<evidence type="ECO:0000313" key="3">
    <source>
        <dbReference type="Proteomes" id="UP001597106"/>
    </source>
</evidence>
<reference evidence="3" key="1">
    <citation type="journal article" date="2019" name="Int. J. Syst. Evol. Microbiol.">
        <title>The Global Catalogue of Microorganisms (GCM) 10K type strain sequencing project: providing services to taxonomists for standard genome sequencing and annotation.</title>
        <authorList>
            <consortium name="The Broad Institute Genomics Platform"/>
            <consortium name="The Broad Institute Genome Sequencing Center for Infectious Disease"/>
            <person name="Wu L."/>
            <person name="Ma J."/>
        </authorList>
    </citation>
    <scope>NUCLEOTIDE SEQUENCE [LARGE SCALE GENOMIC DNA]</scope>
    <source>
        <strain evidence="3">CCUG 59685</strain>
    </source>
</reference>
<dbReference type="Proteomes" id="UP001597106">
    <property type="component" value="Unassembled WGS sequence"/>
</dbReference>
<dbReference type="RefSeq" id="WP_379076979.1">
    <property type="nucleotide sequence ID" value="NZ_JBHTJW010000003.1"/>
</dbReference>
<protein>
    <recommendedName>
        <fullName evidence="4">Pilus assembly protein, PilO</fullName>
    </recommendedName>
</protein>
<keyword evidence="1" id="KW-0812">Transmembrane</keyword>
<evidence type="ECO:0000256" key="1">
    <source>
        <dbReference type="SAM" id="Phobius"/>
    </source>
</evidence>
<keyword evidence="1" id="KW-1133">Transmembrane helix</keyword>
<accession>A0ABW3GJR0</accession>
<sequence>MKSARMFSALTMVWLLRRAAWYLGWLPMLMSVLLLVLWGVLSQQQSATTAQIALLTQAIQQLESQPVAPVAPASTVIAKPVVSENAPEYLAALWQQLPEFADLSPRMMQIARLAQKRQMALNVGDYQWQLHAASDATQEIQQYDMRFNIQTDYLTCRQFIVDVLRQYPAMALTGLELRKNETMQPMLDATLTFSVFIRGGRKHGS</sequence>
<comment type="caution">
    <text evidence="2">The sequence shown here is derived from an EMBL/GenBank/DDBJ whole genome shotgun (WGS) entry which is preliminary data.</text>
</comment>
<evidence type="ECO:0000313" key="2">
    <source>
        <dbReference type="EMBL" id="MFD0930454.1"/>
    </source>
</evidence>
<dbReference type="EMBL" id="JBHTJW010000003">
    <property type="protein sequence ID" value="MFD0930454.1"/>
    <property type="molecule type" value="Genomic_DNA"/>
</dbReference>